<gene>
    <name evidence="1" type="ORF">ASZ90_016881</name>
</gene>
<name>A0A0W8EB57_9ZZZZ</name>
<comment type="caution">
    <text evidence="1">The sequence shown here is derived from an EMBL/GenBank/DDBJ whole genome shotgun (WGS) entry which is preliminary data.</text>
</comment>
<dbReference type="EMBL" id="LNQE01001781">
    <property type="protein sequence ID" value="KUG05697.1"/>
    <property type="molecule type" value="Genomic_DNA"/>
</dbReference>
<evidence type="ECO:0000313" key="1">
    <source>
        <dbReference type="EMBL" id="KUG05697.1"/>
    </source>
</evidence>
<dbReference type="AlphaFoldDB" id="A0A0W8EB57"/>
<protein>
    <submittedName>
        <fullName evidence="1">Uncharacterized protein</fullName>
    </submittedName>
</protein>
<accession>A0A0W8EB57</accession>
<organism evidence="1">
    <name type="scientific">hydrocarbon metagenome</name>
    <dbReference type="NCBI Taxonomy" id="938273"/>
    <lineage>
        <taxon>unclassified sequences</taxon>
        <taxon>metagenomes</taxon>
        <taxon>ecological metagenomes</taxon>
    </lineage>
</organism>
<proteinExistence type="predicted"/>
<sequence>MACYGNFQGNQDHPGSLNLQVHSLNRVHPLNIYLLDWRI</sequence>
<reference evidence="1" key="1">
    <citation type="journal article" date="2015" name="Proc. Natl. Acad. Sci. U.S.A.">
        <title>Networks of energetic and metabolic interactions define dynamics in microbial communities.</title>
        <authorList>
            <person name="Embree M."/>
            <person name="Liu J.K."/>
            <person name="Al-Bassam M.M."/>
            <person name="Zengler K."/>
        </authorList>
    </citation>
    <scope>NUCLEOTIDE SEQUENCE</scope>
</reference>